<name>A0A8X7SEV9_BRACI</name>
<sequence length="119" mass="13453">MVTETDILRRRSKLKESDVSEETYMNFKNSKSRLAELKSSIKTLGKEATKAHEEVDSQQQNVTYQCLHTLTVTWSGCLLVPMVAQEEAMKSSPKTLPLHLESIVSCLQEETNSNHKGEI</sequence>
<comment type="caution">
    <text evidence="2">The sequence shown here is derived from an EMBL/GenBank/DDBJ whole genome shotgun (WGS) entry which is preliminary data.</text>
</comment>
<evidence type="ECO:0000256" key="1">
    <source>
        <dbReference type="SAM" id="Coils"/>
    </source>
</evidence>
<gene>
    <name evidence="2" type="ORF">Bca52824_032801</name>
</gene>
<dbReference type="AlphaFoldDB" id="A0A8X7SEV9"/>
<feature type="coiled-coil region" evidence="1">
    <location>
        <begin position="34"/>
        <end position="61"/>
    </location>
</feature>
<dbReference type="EMBL" id="JAAMPC010000007">
    <property type="protein sequence ID" value="KAG2304150.1"/>
    <property type="molecule type" value="Genomic_DNA"/>
</dbReference>
<keyword evidence="3" id="KW-1185">Reference proteome</keyword>
<organism evidence="2 3">
    <name type="scientific">Brassica carinata</name>
    <name type="common">Ethiopian mustard</name>
    <name type="synonym">Abyssinian cabbage</name>
    <dbReference type="NCBI Taxonomy" id="52824"/>
    <lineage>
        <taxon>Eukaryota</taxon>
        <taxon>Viridiplantae</taxon>
        <taxon>Streptophyta</taxon>
        <taxon>Embryophyta</taxon>
        <taxon>Tracheophyta</taxon>
        <taxon>Spermatophyta</taxon>
        <taxon>Magnoliopsida</taxon>
        <taxon>eudicotyledons</taxon>
        <taxon>Gunneridae</taxon>
        <taxon>Pentapetalae</taxon>
        <taxon>rosids</taxon>
        <taxon>malvids</taxon>
        <taxon>Brassicales</taxon>
        <taxon>Brassicaceae</taxon>
        <taxon>Brassiceae</taxon>
        <taxon>Brassica</taxon>
    </lineage>
</organism>
<accession>A0A8X7SEV9</accession>
<dbReference type="Proteomes" id="UP000886595">
    <property type="component" value="Unassembled WGS sequence"/>
</dbReference>
<keyword evidence="1" id="KW-0175">Coiled coil</keyword>
<protein>
    <submittedName>
        <fullName evidence="2">Uncharacterized protein</fullName>
    </submittedName>
</protein>
<proteinExistence type="predicted"/>
<evidence type="ECO:0000313" key="2">
    <source>
        <dbReference type="EMBL" id="KAG2304150.1"/>
    </source>
</evidence>
<reference evidence="2 3" key="1">
    <citation type="submission" date="2020-02" db="EMBL/GenBank/DDBJ databases">
        <authorList>
            <person name="Ma Q."/>
            <person name="Huang Y."/>
            <person name="Song X."/>
            <person name="Pei D."/>
        </authorList>
    </citation>
    <scope>NUCLEOTIDE SEQUENCE [LARGE SCALE GENOMIC DNA]</scope>
    <source>
        <strain evidence="2">Sxm20200214</strain>
        <tissue evidence="2">Leaf</tissue>
    </source>
</reference>
<evidence type="ECO:0000313" key="3">
    <source>
        <dbReference type="Proteomes" id="UP000886595"/>
    </source>
</evidence>